<gene>
    <name evidence="3" type="ORF">C8Q69DRAFT_501269</name>
</gene>
<protein>
    <recommendedName>
        <fullName evidence="2">Mmc1 C-terminal domain-containing protein</fullName>
    </recommendedName>
</protein>
<feature type="region of interest" description="Disordered" evidence="1">
    <location>
        <begin position="507"/>
        <end position="546"/>
    </location>
</feature>
<dbReference type="EMBL" id="RCNU01000013">
    <property type="protein sequence ID" value="RWQ92412.1"/>
    <property type="molecule type" value="Genomic_DNA"/>
</dbReference>
<reference evidence="3 4" key="1">
    <citation type="journal article" date="2018" name="Front. Microbiol.">
        <title>Genomic and genetic insights into a cosmopolitan fungus, Paecilomyces variotii (Eurotiales).</title>
        <authorList>
            <person name="Urquhart A.S."/>
            <person name="Mondo S.J."/>
            <person name="Makela M.R."/>
            <person name="Hane J.K."/>
            <person name="Wiebenga A."/>
            <person name="He G."/>
            <person name="Mihaltcheva S."/>
            <person name="Pangilinan J."/>
            <person name="Lipzen A."/>
            <person name="Barry K."/>
            <person name="de Vries R.P."/>
            <person name="Grigoriev I.V."/>
            <person name="Idnurm A."/>
        </authorList>
    </citation>
    <scope>NUCLEOTIDE SEQUENCE [LARGE SCALE GENOMIC DNA]</scope>
    <source>
        <strain evidence="3 4">CBS 101075</strain>
    </source>
</reference>
<dbReference type="InterPro" id="IPR056196">
    <property type="entry name" value="Mmc1_C"/>
</dbReference>
<organism evidence="3 4">
    <name type="scientific">Byssochlamys spectabilis</name>
    <name type="common">Paecilomyces variotii</name>
    <dbReference type="NCBI Taxonomy" id="264951"/>
    <lineage>
        <taxon>Eukaryota</taxon>
        <taxon>Fungi</taxon>
        <taxon>Dikarya</taxon>
        <taxon>Ascomycota</taxon>
        <taxon>Pezizomycotina</taxon>
        <taxon>Eurotiomycetes</taxon>
        <taxon>Eurotiomycetidae</taxon>
        <taxon>Eurotiales</taxon>
        <taxon>Thermoascaceae</taxon>
        <taxon>Paecilomyces</taxon>
    </lineage>
</organism>
<sequence>MQTNRQSFRNFPAVPGHLLPGGGTNPTDAALLLTGIFLPSTPPMPPNLGGPLRRNLSRLTTDGAVFYCPSCATWRRTLSTTAATRAVTRRDATSSPSYSIYRRPASTLATSSAINASKNVPPQYKDLYDALDEVREAAAEQVNLSRLQLAQRGLESETPVIRIAVLGLNDAVATRRLVRLLLADPLKPREEWEDFLESYEADTSRGLLIRYGEESETLPNDLVPTISVPSRILQKGNIEILVSSLGASAEPTGVVTADTFLVPTVTIRTSHSGRHNFVRYPVHRSLLCGRGVDGFFAYSRLISRSVLGKEEDSVHAAVDLSVKDNEARGSRFSFVDIDQAEKALEKFRESVQNATEYERGWNASGVQPLVDWLALTQMSEKLDPSLRTLIESLLDAAEEGVKAKEAARARREELQTGPDDEVRDQLDRAVSIWAERAHTELRDALGEGFASKRWRGLSWWKLFWRVDDVGMITTDILEKKYLPQAEKEVIWTAGKLQQAGLLDEPHSNLEDLPLESVSEGPETGETVVAEQGQEPVPVPETATTPPWPTLITTSRMQLLDTTVPSLQALAQRLVLFSVSTSTMTSALSGLIYISTSATSLYEACTVAAVGLIYSLRRQQTKWEAARHFWEEEVREEGRTALKETEQLLRTLVREGGKRIAEADEEDVSLQQVKATIERARKALEDVK</sequence>
<dbReference type="RefSeq" id="XP_028482057.1">
    <property type="nucleotide sequence ID" value="XM_028632358.1"/>
</dbReference>
<evidence type="ECO:0000313" key="4">
    <source>
        <dbReference type="Proteomes" id="UP000283841"/>
    </source>
</evidence>
<keyword evidence="4" id="KW-1185">Reference proteome</keyword>
<dbReference type="GeneID" id="39601635"/>
<evidence type="ECO:0000259" key="2">
    <source>
        <dbReference type="Pfam" id="PF23868"/>
    </source>
</evidence>
<evidence type="ECO:0000313" key="3">
    <source>
        <dbReference type="EMBL" id="RWQ92412.1"/>
    </source>
</evidence>
<evidence type="ECO:0000256" key="1">
    <source>
        <dbReference type="SAM" id="MobiDB-lite"/>
    </source>
</evidence>
<dbReference type="AlphaFoldDB" id="A0A443HKS7"/>
<dbReference type="PANTHER" id="PTHR38644">
    <property type="entry name" value="EXPRESSED PROTEIN"/>
    <property type="match status" value="1"/>
</dbReference>
<dbReference type="STRING" id="264951.A0A443HKS7"/>
<proteinExistence type="predicted"/>
<comment type="caution">
    <text evidence="3">The sequence shown here is derived from an EMBL/GenBank/DDBJ whole genome shotgun (WGS) entry which is preliminary data.</text>
</comment>
<dbReference type="Proteomes" id="UP000283841">
    <property type="component" value="Unassembled WGS sequence"/>
</dbReference>
<dbReference type="Pfam" id="PF23867">
    <property type="entry name" value="Mmc1_N"/>
    <property type="match status" value="1"/>
</dbReference>
<dbReference type="VEuPathDB" id="FungiDB:C8Q69DRAFT_501269"/>
<dbReference type="PANTHER" id="PTHR38644:SF1">
    <property type="entry name" value="EXPRESSED PROTEIN"/>
    <property type="match status" value="1"/>
</dbReference>
<name>A0A443HKS7_BYSSP</name>
<feature type="domain" description="Mmc1 C-terminal" evidence="2">
    <location>
        <begin position="427"/>
        <end position="638"/>
    </location>
</feature>
<accession>A0A443HKS7</accession>
<dbReference type="Pfam" id="PF23868">
    <property type="entry name" value="Mmc1_C"/>
    <property type="match status" value="1"/>
</dbReference>
<feature type="region of interest" description="Disordered" evidence="1">
    <location>
        <begin position="1"/>
        <end position="20"/>
    </location>
</feature>